<protein>
    <submittedName>
        <fullName evidence="4">DUF1294 domain-containing protein</fullName>
    </submittedName>
</protein>
<dbReference type="AlphaFoldDB" id="A0A2T3LEA9"/>
<keyword evidence="2" id="KW-0472">Membrane</keyword>
<keyword evidence="2" id="KW-1133">Transmembrane helix</keyword>
<organism evidence="4 5">
    <name type="scientific">Photobacterium indicum</name>
    <dbReference type="NCBI Taxonomy" id="81447"/>
    <lineage>
        <taxon>Bacteria</taxon>
        <taxon>Pseudomonadati</taxon>
        <taxon>Pseudomonadota</taxon>
        <taxon>Gammaproteobacteria</taxon>
        <taxon>Vibrionales</taxon>
        <taxon>Vibrionaceae</taxon>
        <taxon>Photobacterium</taxon>
    </lineage>
</organism>
<feature type="domain" description="CSD" evidence="3">
    <location>
        <begin position="1"/>
        <end position="65"/>
    </location>
</feature>
<dbReference type="GO" id="GO:0043488">
    <property type="term" value="P:regulation of mRNA stability"/>
    <property type="evidence" value="ECO:0007669"/>
    <property type="project" value="TreeGrafter"/>
</dbReference>
<accession>A0A2T3LEA9</accession>
<feature type="transmembrane region" description="Helical" evidence="2">
    <location>
        <begin position="98"/>
        <end position="117"/>
    </location>
</feature>
<comment type="caution">
    <text evidence="4">The sequence shown here is derived from an EMBL/GenBank/DDBJ whole genome shotgun (WGS) entry which is preliminary data.</text>
</comment>
<proteinExistence type="predicted"/>
<dbReference type="GO" id="GO:0005829">
    <property type="term" value="C:cytosol"/>
    <property type="evidence" value="ECO:0007669"/>
    <property type="project" value="UniProtKB-ARBA"/>
</dbReference>
<dbReference type="EMBL" id="PYOC01000001">
    <property type="protein sequence ID" value="PSV49717.1"/>
    <property type="molecule type" value="Genomic_DNA"/>
</dbReference>
<dbReference type="Gene3D" id="2.40.50.140">
    <property type="entry name" value="Nucleic acid-binding proteins"/>
    <property type="match status" value="1"/>
</dbReference>
<dbReference type="SMART" id="SM00357">
    <property type="entry name" value="CSP"/>
    <property type="match status" value="1"/>
</dbReference>
<feature type="transmembrane region" description="Helical" evidence="2">
    <location>
        <begin position="73"/>
        <end position="92"/>
    </location>
</feature>
<dbReference type="Pfam" id="PF06961">
    <property type="entry name" value="DUF1294"/>
    <property type="match status" value="1"/>
</dbReference>
<dbReference type="CDD" id="cd04458">
    <property type="entry name" value="CSP_CDS"/>
    <property type="match status" value="1"/>
</dbReference>
<dbReference type="InterPro" id="IPR002059">
    <property type="entry name" value="CSP_DNA-bd"/>
</dbReference>
<keyword evidence="5" id="KW-1185">Reference proteome</keyword>
<name>A0A2T3LEA9_9GAMM</name>
<dbReference type="Pfam" id="PF00313">
    <property type="entry name" value="CSD"/>
    <property type="match status" value="1"/>
</dbReference>
<dbReference type="RefSeq" id="WP_107252335.1">
    <property type="nucleotide sequence ID" value="NZ_PYOC01000001.1"/>
</dbReference>
<dbReference type="SUPFAM" id="SSF50249">
    <property type="entry name" value="Nucleic acid-binding proteins"/>
    <property type="match status" value="1"/>
</dbReference>
<dbReference type="GO" id="GO:0003730">
    <property type="term" value="F:mRNA 3'-UTR binding"/>
    <property type="evidence" value="ECO:0007669"/>
    <property type="project" value="TreeGrafter"/>
</dbReference>
<dbReference type="PANTHER" id="PTHR12962">
    <property type="entry name" value="CALCIUM-REGULATED HEAT STABLE PROTEIN CRHSP-24-RELATED"/>
    <property type="match status" value="1"/>
</dbReference>
<evidence type="ECO:0000313" key="5">
    <source>
        <dbReference type="Proteomes" id="UP000241803"/>
    </source>
</evidence>
<reference evidence="4 5" key="1">
    <citation type="submission" date="2018-03" db="EMBL/GenBank/DDBJ databases">
        <title>Whole genome sequencing of Histamine producing bacteria.</title>
        <authorList>
            <person name="Butler K."/>
        </authorList>
    </citation>
    <scope>NUCLEOTIDE SEQUENCE [LARGE SCALE GENOMIC DNA]</scope>
    <source>
        <strain evidence="4 5">ATCC 19614</strain>
    </source>
</reference>
<keyword evidence="1" id="KW-0597">Phosphoprotein</keyword>
<dbReference type="InterPro" id="IPR011129">
    <property type="entry name" value="CSD"/>
</dbReference>
<keyword evidence="2" id="KW-0812">Transmembrane</keyword>
<sequence>MNGKIIEWNDQKGYGFIAPNFGNERFFFHIKSLKNRNVRPKLNDVVSFEVTQDKQKRINASNVVLTDAKLNGLPLSIMFCCSYLVFVAGSIFVLGTSVLLLTVYVLLSIFTFAIYAWDKSAAKKGEWRTSENTLHFFALIGGWPGALIAQNQLRHKSQKQPFKAILWMTIVLNCSAFIWLLTPEGAVYIKILLNEVMSIVH</sequence>
<dbReference type="PANTHER" id="PTHR12962:SF1">
    <property type="entry name" value="COLD SHOCK DOMAIN-CONTAINING PROTEIN CG9705"/>
    <property type="match status" value="1"/>
</dbReference>
<dbReference type="InterPro" id="IPR010718">
    <property type="entry name" value="DUF1294"/>
</dbReference>
<dbReference type="Proteomes" id="UP000241803">
    <property type="component" value="Unassembled WGS sequence"/>
</dbReference>
<evidence type="ECO:0000313" key="4">
    <source>
        <dbReference type="EMBL" id="PSV49717.1"/>
    </source>
</evidence>
<evidence type="ECO:0000256" key="1">
    <source>
        <dbReference type="ARBA" id="ARBA00022553"/>
    </source>
</evidence>
<dbReference type="PROSITE" id="PS51857">
    <property type="entry name" value="CSD_2"/>
    <property type="match status" value="1"/>
</dbReference>
<feature type="transmembrane region" description="Helical" evidence="2">
    <location>
        <begin position="164"/>
        <end position="182"/>
    </location>
</feature>
<evidence type="ECO:0000259" key="3">
    <source>
        <dbReference type="PROSITE" id="PS51857"/>
    </source>
</evidence>
<evidence type="ECO:0000256" key="2">
    <source>
        <dbReference type="SAM" id="Phobius"/>
    </source>
</evidence>
<gene>
    <name evidence="4" type="ORF">C9J47_03900</name>
</gene>
<dbReference type="InterPro" id="IPR012340">
    <property type="entry name" value="NA-bd_OB-fold"/>
</dbReference>
<dbReference type="InterPro" id="IPR052069">
    <property type="entry name" value="Ca-reg_mRNA-binding_domain"/>
</dbReference>